<feature type="transmembrane region" description="Helical" evidence="8">
    <location>
        <begin position="217"/>
        <end position="242"/>
    </location>
</feature>
<reference evidence="10 11" key="1">
    <citation type="submission" date="2016-11" db="EMBL/GenBank/DDBJ databases">
        <title>The macronuclear genome of Stentor coeruleus: a giant cell with tiny introns.</title>
        <authorList>
            <person name="Slabodnick M."/>
            <person name="Ruby J.G."/>
            <person name="Reiff S.B."/>
            <person name="Swart E.C."/>
            <person name="Gosai S."/>
            <person name="Prabakaran S."/>
            <person name="Witkowska E."/>
            <person name="Larue G.E."/>
            <person name="Fisher S."/>
            <person name="Freeman R.M."/>
            <person name="Gunawardena J."/>
            <person name="Chu W."/>
            <person name="Stover N.A."/>
            <person name="Gregory B.D."/>
            <person name="Nowacki M."/>
            <person name="Derisi J."/>
            <person name="Roy S.W."/>
            <person name="Marshall W.F."/>
            <person name="Sood P."/>
        </authorList>
    </citation>
    <scope>NUCLEOTIDE SEQUENCE [LARGE SCALE GENOMIC DNA]</scope>
    <source>
        <strain evidence="10">WM001</strain>
    </source>
</reference>
<feature type="transmembrane region" description="Helical" evidence="8">
    <location>
        <begin position="295"/>
        <end position="314"/>
    </location>
</feature>
<dbReference type="GO" id="GO:0005249">
    <property type="term" value="F:voltage-gated potassium channel activity"/>
    <property type="evidence" value="ECO:0007669"/>
    <property type="project" value="InterPro"/>
</dbReference>
<dbReference type="PRINTS" id="PR01463">
    <property type="entry name" value="EAGCHANLFMLY"/>
</dbReference>
<feature type="transmembrane region" description="Helical" evidence="8">
    <location>
        <begin position="446"/>
        <end position="465"/>
    </location>
</feature>
<proteinExistence type="predicted"/>
<organism evidence="10 11">
    <name type="scientific">Stentor coeruleus</name>
    <dbReference type="NCBI Taxonomy" id="5963"/>
    <lineage>
        <taxon>Eukaryota</taxon>
        <taxon>Sar</taxon>
        <taxon>Alveolata</taxon>
        <taxon>Ciliophora</taxon>
        <taxon>Postciliodesmatophora</taxon>
        <taxon>Heterotrichea</taxon>
        <taxon>Heterotrichida</taxon>
        <taxon>Stentoridae</taxon>
        <taxon>Stentor</taxon>
    </lineage>
</organism>
<name>A0A1R2BDV9_9CILI</name>
<dbReference type="Pfam" id="PF00520">
    <property type="entry name" value="Ion_trans"/>
    <property type="match status" value="1"/>
</dbReference>
<dbReference type="Gene3D" id="1.10.287.70">
    <property type="match status" value="1"/>
</dbReference>
<dbReference type="OrthoDB" id="312859at2759"/>
<keyword evidence="2" id="KW-0813">Transport</keyword>
<dbReference type="CDD" id="cd00038">
    <property type="entry name" value="CAP_ED"/>
    <property type="match status" value="1"/>
</dbReference>
<dbReference type="InterPro" id="IPR003938">
    <property type="entry name" value="K_chnl_volt-dep_EAG/ELK/ERG"/>
</dbReference>
<evidence type="ECO:0000256" key="3">
    <source>
        <dbReference type="ARBA" id="ARBA00022692"/>
    </source>
</evidence>
<keyword evidence="7" id="KW-0407">Ion channel</keyword>
<dbReference type="PANTHER" id="PTHR47823:SF9">
    <property type="entry name" value="CHROMOSOME UNDETERMINED SCAFFOLD_10, WHOLE GENOME SHOTGUN SEQUENCE"/>
    <property type="match status" value="1"/>
</dbReference>
<keyword evidence="4 8" id="KW-1133">Transmembrane helix</keyword>
<dbReference type="GO" id="GO:0016020">
    <property type="term" value="C:membrane"/>
    <property type="evidence" value="ECO:0007669"/>
    <property type="project" value="UniProtKB-SubCell"/>
</dbReference>
<protein>
    <recommendedName>
        <fullName evidence="9">Cyclic nucleotide-binding domain-containing protein</fullName>
    </recommendedName>
</protein>
<feature type="transmembrane region" description="Helical" evidence="8">
    <location>
        <begin position="83"/>
        <end position="103"/>
    </location>
</feature>
<accession>A0A1R2BDV9</accession>
<evidence type="ECO:0000256" key="6">
    <source>
        <dbReference type="ARBA" id="ARBA00023136"/>
    </source>
</evidence>
<dbReference type="SUPFAM" id="SSF51206">
    <property type="entry name" value="cAMP-binding domain-like"/>
    <property type="match status" value="1"/>
</dbReference>
<keyword evidence="6 8" id="KW-0472">Membrane</keyword>
<dbReference type="Proteomes" id="UP000187209">
    <property type="component" value="Unassembled WGS sequence"/>
</dbReference>
<evidence type="ECO:0000256" key="7">
    <source>
        <dbReference type="ARBA" id="ARBA00023303"/>
    </source>
</evidence>
<keyword evidence="11" id="KW-1185">Reference proteome</keyword>
<evidence type="ECO:0000256" key="4">
    <source>
        <dbReference type="ARBA" id="ARBA00022989"/>
    </source>
</evidence>
<dbReference type="InterPro" id="IPR014710">
    <property type="entry name" value="RmlC-like_jellyroll"/>
</dbReference>
<dbReference type="InterPro" id="IPR018490">
    <property type="entry name" value="cNMP-bd_dom_sf"/>
</dbReference>
<evidence type="ECO:0000259" key="9">
    <source>
        <dbReference type="PROSITE" id="PS50042"/>
    </source>
</evidence>
<sequence length="644" mass="75380">MKPSSARKSKFSIKDAHRITKATSRWDSAKKMMVMERFVMYARTKADENNLKNYFGVHSTRNANDDKVEGCLSGSKIKSIFDLIVALINVYLAFSIPFRLAFIEDNGVQTLYILDLVLDSILFVDLVNRFIQQSTKDDDGFFAISGKLKRFKPFIRFRFYTDLLSIIPLYMFETRFYWFKVGRILRVNSLLSWIKTSEISQKFLKKYILKDHYSSEIIFKVIHASMLVAITCHCIACCWYIIPINESTPTDQTWIGSDYAVYSTEDNYMRSLYWTAVTFSSVGYGDITAKTIPEYIYSMFIEFLGIMFFAYLMGSLSSYLAKYSAKKDAVNIRENELNQWLIFLEDQIKDQSFKNDISKKITDFFEQKWACDPTSINNFEDFYMMLPPHLAQSLSEHLFGYRFTLFHTFFDFFPKDLKFHISSMLYSEKYGPKFEIIREGSLNKRIYFIVTGSVGVGLMQMGYALSLPQGSYFGEDSAIFSDNSQLSFVTYGECSVLYLEYDEACKLFKRHKVDIYPFATISFKRCEYFLKVTDYKFGDESITDQTNVEDYISQFDIMNSDLTFEEEELFNERSKNMITFNQKKKEKENDMLIEKMKKDAQNYAKQIADFQEGYEKELRKLIKSFDDIKAGKSVKKAIRKLNSK</sequence>
<dbReference type="AlphaFoldDB" id="A0A1R2BDV9"/>
<dbReference type="EMBL" id="MPUH01000728">
    <property type="protein sequence ID" value="OMJ74795.1"/>
    <property type="molecule type" value="Genomic_DNA"/>
</dbReference>
<evidence type="ECO:0000256" key="1">
    <source>
        <dbReference type="ARBA" id="ARBA00004141"/>
    </source>
</evidence>
<dbReference type="InterPro" id="IPR000595">
    <property type="entry name" value="cNMP-bd_dom"/>
</dbReference>
<dbReference type="PROSITE" id="PS50042">
    <property type="entry name" value="CNMP_BINDING_3"/>
    <property type="match status" value="1"/>
</dbReference>
<gene>
    <name evidence="10" type="ORF">SteCoe_26211</name>
</gene>
<dbReference type="PANTHER" id="PTHR47823">
    <property type="entry name" value="ION_TRANS DOMAIN-CONTAINING PROTEIN"/>
    <property type="match status" value="1"/>
</dbReference>
<dbReference type="SUPFAM" id="SSF81324">
    <property type="entry name" value="Voltage-gated potassium channels"/>
    <property type="match status" value="1"/>
</dbReference>
<evidence type="ECO:0000313" key="11">
    <source>
        <dbReference type="Proteomes" id="UP000187209"/>
    </source>
</evidence>
<feature type="domain" description="Cyclic nucleotide-binding" evidence="9">
    <location>
        <begin position="409"/>
        <end position="500"/>
    </location>
</feature>
<dbReference type="Gene3D" id="2.60.120.10">
    <property type="entry name" value="Jelly Rolls"/>
    <property type="match status" value="1"/>
</dbReference>
<evidence type="ECO:0000256" key="2">
    <source>
        <dbReference type="ARBA" id="ARBA00022448"/>
    </source>
</evidence>
<comment type="subcellular location">
    <subcellularLocation>
        <location evidence="1">Membrane</location>
        <topology evidence="1">Multi-pass membrane protein</topology>
    </subcellularLocation>
</comment>
<evidence type="ECO:0000256" key="8">
    <source>
        <dbReference type="SAM" id="Phobius"/>
    </source>
</evidence>
<keyword evidence="5" id="KW-0406">Ion transport</keyword>
<keyword evidence="3 8" id="KW-0812">Transmembrane</keyword>
<evidence type="ECO:0000313" key="10">
    <source>
        <dbReference type="EMBL" id="OMJ74795.1"/>
    </source>
</evidence>
<evidence type="ECO:0000256" key="5">
    <source>
        <dbReference type="ARBA" id="ARBA00023065"/>
    </source>
</evidence>
<dbReference type="InterPro" id="IPR005821">
    <property type="entry name" value="Ion_trans_dom"/>
</dbReference>
<feature type="transmembrane region" description="Helical" evidence="8">
    <location>
        <begin position="154"/>
        <end position="171"/>
    </location>
</feature>
<comment type="caution">
    <text evidence="10">The sequence shown here is derived from an EMBL/GenBank/DDBJ whole genome shotgun (WGS) entry which is preliminary data.</text>
</comment>